<evidence type="ECO:0000313" key="3">
    <source>
        <dbReference type="Proteomes" id="UP000749559"/>
    </source>
</evidence>
<dbReference type="Proteomes" id="UP000749559">
    <property type="component" value="Unassembled WGS sequence"/>
</dbReference>
<protein>
    <submittedName>
        <fullName evidence="2">Uncharacterized protein</fullName>
    </submittedName>
</protein>
<feature type="region of interest" description="Disordered" evidence="1">
    <location>
        <begin position="36"/>
        <end position="69"/>
    </location>
</feature>
<evidence type="ECO:0000313" key="2">
    <source>
        <dbReference type="EMBL" id="CAH1779005.1"/>
    </source>
</evidence>
<keyword evidence="3" id="KW-1185">Reference proteome</keyword>
<organism evidence="2 3">
    <name type="scientific">Owenia fusiformis</name>
    <name type="common">Polychaete worm</name>
    <dbReference type="NCBI Taxonomy" id="6347"/>
    <lineage>
        <taxon>Eukaryota</taxon>
        <taxon>Metazoa</taxon>
        <taxon>Spiralia</taxon>
        <taxon>Lophotrochozoa</taxon>
        <taxon>Annelida</taxon>
        <taxon>Polychaeta</taxon>
        <taxon>Sedentaria</taxon>
        <taxon>Canalipalpata</taxon>
        <taxon>Sabellida</taxon>
        <taxon>Oweniida</taxon>
        <taxon>Oweniidae</taxon>
        <taxon>Owenia</taxon>
    </lineage>
</organism>
<proteinExistence type="predicted"/>
<sequence length="187" mass="21380">MREERPTRLVSLPINHDIETSSRILHLYLELESHNHHNDKHSLTRTPSRSKSKEPRTPGKSPVTPKGQSQFDIALANRPGYVCIIGQKNRVYDGNTWYKIISSDKPQKVIHDLQPGSPYQLRLCSVYLVSQMLSAEVAVKQNLRSTLSGGCINGDWFKLDIIDLLDITEILCRKYDVLQVNDNSEHY</sequence>
<evidence type="ECO:0000256" key="1">
    <source>
        <dbReference type="SAM" id="MobiDB-lite"/>
    </source>
</evidence>
<dbReference type="AlphaFoldDB" id="A0A8J1YAL0"/>
<accession>A0A8J1YAL0</accession>
<gene>
    <name evidence="2" type="ORF">OFUS_LOCUS5856</name>
</gene>
<comment type="caution">
    <text evidence="2">The sequence shown here is derived from an EMBL/GenBank/DDBJ whole genome shotgun (WGS) entry which is preliminary data.</text>
</comment>
<name>A0A8J1YAL0_OWEFU</name>
<reference evidence="2" key="1">
    <citation type="submission" date="2022-03" db="EMBL/GenBank/DDBJ databases">
        <authorList>
            <person name="Martin C."/>
        </authorList>
    </citation>
    <scope>NUCLEOTIDE SEQUENCE</scope>
</reference>
<dbReference type="EMBL" id="CAIIXF020000003">
    <property type="protein sequence ID" value="CAH1779005.1"/>
    <property type="molecule type" value="Genomic_DNA"/>
</dbReference>